<feature type="compositionally biased region" description="Polar residues" evidence="3">
    <location>
        <begin position="196"/>
        <end position="212"/>
    </location>
</feature>
<feature type="region of interest" description="Disordered" evidence="3">
    <location>
        <begin position="155"/>
        <end position="230"/>
    </location>
</feature>
<sequence length="307" mass="33707">MVEYVKRIVRVKTHQEIIPDEPYVQGFPVHKWSIEVCLLDSDGNEIPANIFDKVVYHLHPTFASPNRTFKKPPFKIEEQGWGGFEMSISGFLLEKGGERKMKHDLHFAENNYSVEHTIQVPINKPKLAQALLESGPVPGYTSDGQHITGISNTEATTSIPNAATNNTTASADADPDTANVNTTSATTTAAVAPGTPKTSLDATITNPTSNGTDAKRKSGSPDGKVTKKSKLSHNMKGSVDLDKLALGLTKLNEDDLVGVVQMITDNRTSEMNIKNNVEEGEFIMDLFSLPETLLKSLWEYVRKNLEQ</sequence>
<keyword evidence="5" id="KW-0648">Protein biosynthesis</keyword>
<dbReference type="AlphaFoldDB" id="A0A376B5W2"/>
<dbReference type="InterPro" id="IPR027353">
    <property type="entry name" value="NET_dom"/>
</dbReference>
<dbReference type="CDD" id="cd16905">
    <property type="entry name" value="YEATS_Taf14_like"/>
    <property type="match status" value="1"/>
</dbReference>
<dbReference type="InterPro" id="IPR005033">
    <property type="entry name" value="YEATS"/>
</dbReference>
<feature type="compositionally biased region" description="Low complexity" evidence="3">
    <location>
        <begin position="155"/>
        <end position="192"/>
    </location>
</feature>
<comment type="subcellular location">
    <subcellularLocation>
        <location evidence="2">Nucleus</location>
    </subcellularLocation>
</comment>
<keyword evidence="1 2" id="KW-0539">Nucleus</keyword>
<protein>
    <submittedName>
        <fullName evidence="5">Related to Transcription initiation factor TFIID subunit 14</fullName>
    </submittedName>
</protein>
<evidence type="ECO:0000313" key="6">
    <source>
        <dbReference type="Proteomes" id="UP000262825"/>
    </source>
</evidence>
<proteinExistence type="predicted"/>
<name>A0A376B5W2_9ASCO</name>
<evidence type="ECO:0000259" key="4">
    <source>
        <dbReference type="PROSITE" id="PS51037"/>
    </source>
</evidence>
<dbReference type="Gene3D" id="2.60.40.1970">
    <property type="entry name" value="YEATS domain"/>
    <property type="match status" value="1"/>
</dbReference>
<dbReference type="GO" id="GO:0006355">
    <property type="term" value="P:regulation of DNA-templated transcription"/>
    <property type="evidence" value="ECO:0007669"/>
    <property type="project" value="InterPro"/>
</dbReference>
<dbReference type="GO" id="GO:0005634">
    <property type="term" value="C:nucleus"/>
    <property type="evidence" value="ECO:0007669"/>
    <property type="project" value="UniProtKB-SubCell"/>
</dbReference>
<dbReference type="InterPro" id="IPR055129">
    <property type="entry name" value="YEATS_dom"/>
</dbReference>
<dbReference type="EMBL" id="UFAJ01000265">
    <property type="protein sequence ID" value="SSD60078.1"/>
    <property type="molecule type" value="Genomic_DNA"/>
</dbReference>
<dbReference type="Proteomes" id="UP000262825">
    <property type="component" value="Unassembled WGS sequence"/>
</dbReference>
<dbReference type="PANTHER" id="PTHR23195">
    <property type="entry name" value="YEATS DOMAIN"/>
    <property type="match status" value="1"/>
</dbReference>
<dbReference type="OrthoDB" id="1741717at2759"/>
<dbReference type="Pfam" id="PF17035">
    <property type="entry name" value="BET"/>
    <property type="match status" value="1"/>
</dbReference>
<dbReference type="PROSITE" id="PS51037">
    <property type="entry name" value="YEATS"/>
    <property type="match status" value="1"/>
</dbReference>
<feature type="domain" description="YEATS" evidence="4">
    <location>
        <begin position="1"/>
        <end position="134"/>
    </location>
</feature>
<dbReference type="InterPro" id="IPR038704">
    <property type="entry name" value="YEAST_sf"/>
</dbReference>
<gene>
    <name evidence="5" type="ORF">SCODWIG_01839</name>
</gene>
<evidence type="ECO:0000256" key="1">
    <source>
        <dbReference type="ARBA" id="ARBA00023242"/>
    </source>
</evidence>
<dbReference type="GO" id="GO:0003743">
    <property type="term" value="F:translation initiation factor activity"/>
    <property type="evidence" value="ECO:0007669"/>
    <property type="project" value="UniProtKB-KW"/>
</dbReference>
<dbReference type="VEuPathDB" id="FungiDB:SCODWIG_01839"/>
<evidence type="ECO:0000256" key="3">
    <source>
        <dbReference type="SAM" id="MobiDB-lite"/>
    </source>
</evidence>
<evidence type="ECO:0000256" key="2">
    <source>
        <dbReference type="PROSITE-ProRule" id="PRU00376"/>
    </source>
</evidence>
<keyword evidence="6" id="KW-1185">Reference proteome</keyword>
<reference evidence="6" key="1">
    <citation type="submission" date="2018-06" db="EMBL/GenBank/DDBJ databases">
        <authorList>
            <person name="Guldener U."/>
        </authorList>
    </citation>
    <scope>NUCLEOTIDE SEQUENCE [LARGE SCALE GENOMIC DNA]</scope>
    <source>
        <strain evidence="6">UTAD17</strain>
    </source>
</reference>
<evidence type="ECO:0000313" key="5">
    <source>
        <dbReference type="EMBL" id="SSD60078.1"/>
    </source>
</evidence>
<dbReference type="Pfam" id="PF03366">
    <property type="entry name" value="YEATS"/>
    <property type="match status" value="1"/>
</dbReference>
<accession>A0A376B5W2</accession>
<dbReference type="Gene3D" id="1.20.1270.220">
    <property type="match status" value="1"/>
</dbReference>
<dbReference type="InterPro" id="IPR038336">
    <property type="entry name" value="NET_sf"/>
</dbReference>
<keyword evidence="5" id="KW-0396">Initiation factor</keyword>
<organism evidence="5 6">
    <name type="scientific">Saccharomycodes ludwigii</name>
    <dbReference type="NCBI Taxonomy" id="36035"/>
    <lineage>
        <taxon>Eukaryota</taxon>
        <taxon>Fungi</taxon>
        <taxon>Dikarya</taxon>
        <taxon>Ascomycota</taxon>
        <taxon>Saccharomycotina</taxon>
        <taxon>Saccharomycetes</taxon>
        <taxon>Saccharomycodales</taxon>
        <taxon>Saccharomycodaceae</taxon>
        <taxon>Saccharomycodes</taxon>
    </lineage>
</organism>
<dbReference type="GO" id="GO:0000785">
    <property type="term" value="C:chromatin"/>
    <property type="evidence" value="ECO:0007669"/>
    <property type="project" value="UniProtKB-ARBA"/>
</dbReference>